<organism evidence="2">
    <name type="scientific">Oryza barthii</name>
    <dbReference type="NCBI Taxonomy" id="65489"/>
    <lineage>
        <taxon>Eukaryota</taxon>
        <taxon>Viridiplantae</taxon>
        <taxon>Streptophyta</taxon>
        <taxon>Embryophyta</taxon>
        <taxon>Tracheophyta</taxon>
        <taxon>Spermatophyta</taxon>
        <taxon>Magnoliopsida</taxon>
        <taxon>Liliopsida</taxon>
        <taxon>Poales</taxon>
        <taxon>Poaceae</taxon>
        <taxon>BOP clade</taxon>
        <taxon>Oryzoideae</taxon>
        <taxon>Oryzeae</taxon>
        <taxon>Oryzinae</taxon>
        <taxon>Oryza</taxon>
    </lineage>
</organism>
<feature type="transmembrane region" description="Helical" evidence="1">
    <location>
        <begin position="375"/>
        <end position="397"/>
    </location>
</feature>
<feature type="transmembrane region" description="Helical" evidence="1">
    <location>
        <begin position="69"/>
        <end position="91"/>
    </location>
</feature>
<feature type="transmembrane region" description="Helical" evidence="1">
    <location>
        <begin position="404"/>
        <end position="425"/>
    </location>
</feature>
<sequence length="484" mass="53550">MEISPIPGDYPEELDRGQGSNTQLIPSPVAFDSPAKQLHDYQQLLISVIVNCIILQAPPQLTKRSDETAARMILMVLANFSMFLLAISLYLRMLHSNMRKFLGLEIYIIAAALVMADYAVLLLINARYIGIFIIPLILLGFIAALCGKLWEKSSHHFQQHDRSNKPVSLLNVANSDQLLKLATLPCWLQLLSFIILNSRKGQEDDTLVVSEFLLFFSSALGAIALMVGTLPAEVGGSAQVLPVLQKACIVLLLITAHTMAAEWLGEDVIVTCMPGLIAVLLWFTVHFDSHDSHGTAVYIENVLSYRSEVMVILSSAVGLLAYLTGSYAYERETVDSWCRWSLLMCSSSSVLSYLNVWMLQQWPENTFHSGELLKVFKFCSKICFSATLVLALMLIGGWVRRKPVATFIAIVSALLGFVLSVTMYIKSEQPCNVGRSRRDLATSVLADHNPSLKRISKEALSSGFSGPTIESFGSYIDRRFGMGI</sequence>
<feature type="transmembrane region" description="Helical" evidence="1">
    <location>
        <begin position="268"/>
        <end position="285"/>
    </location>
</feature>
<dbReference type="Proteomes" id="UP000026960">
    <property type="component" value="Chromosome 1"/>
</dbReference>
<feature type="transmembrane region" description="Helical" evidence="1">
    <location>
        <begin position="305"/>
        <end position="325"/>
    </location>
</feature>
<name>A0A0D3EP63_9ORYZ</name>
<keyword evidence="1" id="KW-1133">Transmembrane helix</keyword>
<dbReference type="HOGENOM" id="CLU_553639_0_0_1"/>
<evidence type="ECO:0000313" key="3">
    <source>
        <dbReference type="Proteomes" id="UP000026960"/>
    </source>
</evidence>
<dbReference type="Gramene" id="OBART01G16660.1">
    <property type="protein sequence ID" value="OBART01G16660.1"/>
    <property type="gene ID" value="OBART01G16660"/>
</dbReference>
<feature type="transmembrane region" description="Helical" evidence="1">
    <location>
        <begin position="106"/>
        <end position="124"/>
    </location>
</feature>
<evidence type="ECO:0008006" key="4">
    <source>
        <dbReference type="Google" id="ProtNLM"/>
    </source>
</evidence>
<evidence type="ECO:0000313" key="2">
    <source>
        <dbReference type="EnsemblPlants" id="OBART01G16660.1"/>
    </source>
</evidence>
<evidence type="ECO:0000256" key="1">
    <source>
        <dbReference type="SAM" id="Phobius"/>
    </source>
</evidence>
<reference evidence="2" key="2">
    <citation type="submission" date="2015-03" db="UniProtKB">
        <authorList>
            <consortium name="EnsemblPlants"/>
        </authorList>
    </citation>
    <scope>IDENTIFICATION</scope>
</reference>
<keyword evidence="1" id="KW-0472">Membrane</keyword>
<dbReference type="AlphaFoldDB" id="A0A0D3EP63"/>
<dbReference type="eggNOG" id="ENOG502R800">
    <property type="taxonomic scope" value="Eukaryota"/>
</dbReference>
<keyword evidence="3" id="KW-1185">Reference proteome</keyword>
<dbReference type="EnsemblPlants" id="OBART01G16660.1">
    <property type="protein sequence ID" value="OBART01G16660.1"/>
    <property type="gene ID" value="OBART01G16660"/>
</dbReference>
<feature type="transmembrane region" description="Helical" evidence="1">
    <location>
        <begin position="208"/>
        <end position="230"/>
    </location>
</feature>
<feature type="transmembrane region" description="Helical" evidence="1">
    <location>
        <begin position="131"/>
        <end position="150"/>
    </location>
</feature>
<protein>
    <recommendedName>
        <fullName evidence="4">Transmembrane protein</fullName>
    </recommendedName>
</protein>
<accession>A0A0D3EP63</accession>
<proteinExistence type="predicted"/>
<keyword evidence="1" id="KW-0812">Transmembrane</keyword>
<dbReference type="PaxDb" id="65489-OBART01G16660.1"/>
<feature type="transmembrane region" description="Helical" evidence="1">
    <location>
        <begin position="236"/>
        <end position="256"/>
    </location>
</feature>
<reference evidence="2" key="1">
    <citation type="journal article" date="2009" name="Rice">
        <title>De Novo Next Generation Sequencing of Plant Genomes.</title>
        <authorList>
            <person name="Rounsley S."/>
            <person name="Marri P.R."/>
            <person name="Yu Y."/>
            <person name="He R."/>
            <person name="Sisneros N."/>
            <person name="Goicoechea J.L."/>
            <person name="Lee S.J."/>
            <person name="Angelova A."/>
            <person name="Kudrna D."/>
            <person name="Luo M."/>
            <person name="Affourtit J."/>
            <person name="Desany B."/>
            <person name="Knight J."/>
            <person name="Niazi F."/>
            <person name="Egholm M."/>
            <person name="Wing R.A."/>
        </authorList>
    </citation>
    <scope>NUCLEOTIDE SEQUENCE [LARGE SCALE GENOMIC DNA]</scope>
    <source>
        <strain evidence="2">cv. IRGC 105608</strain>
    </source>
</reference>